<keyword evidence="2" id="KW-0677">Repeat</keyword>
<dbReference type="GO" id="GO:0051707">
    <property type="term" value="P:response to other organism"/>
    <property type="evidence" value="ECO:0007669"/>
    <property type="project" value="UniProtKB-ARBA"/>
</dbReference>
<feature type="domain" description="Disease resistance R13L4/SHOC-2-like LRR" evidence="9">
    <location>
        <begin position="627"/>
        <end position="900"/>
    </location>
</feature>
<evidence type="ECO:0008006" key="12">
    <source>
        <dbReference type="Google" id="ProtNLM"/>
    </source>
</evidence>
<dbReference type="PANTHER" id="PTHR36766:SF40">
    <property type="entry name" value="DISEASE RESISTANCE PROTEIN RGA3"/>
    <property type="match status" value="1"/>
</dbReference>
<accession>A0A8K0E7F0</accession>
<dbReference type="Pfam" id="PF00931">
    <property type="entry name" value="NB-ARC"/>
    <property type="match status" value="1"/>
</dbReference>
<feature type="domain" description="Disease resistance protein winged helix" evidence="8">
    <location>
        <begin position="430"/>
        <end position="496"/>
    </location>
</feature>
<dbReference type="Gene3D" id="1.10.8.430">
    <property type="entry name" value="Helical domain of apoptotic protease-activating factors"/>
    <property type="match status" value="1"/>
</dbReference>
<evidence type="ECO:0000256" key="5">
    <source>
        <dbReference type="ARBA" id="ARBA00022840"/>
    </source>
</evidence>
<evidence type="ECO:0000256" key="2">
    <source>
        <dbReference type="ARBA" id="ARBA00022737"/>
    </source>
</evidence>
<evidence type="ECO:0000313" key="10">
    <source>
        <dbReference type="EMBL" id="KAF3441333.1"/>
    </source>
</evidence>
<dbReference type="PANTHER" id="PTHR36766">
    <property type="entry name" value="PLANT BROAD-SPECTRUM MILDEW RESISTANCE PROTEIN RPW8"/>
    <property type="match status" value="1"/>
</dbReference>
<dbReference type="EMBL" id="VOIH02000007">
    <property type="protein sequence ID" value="KAF3441333.1"/>
    <property type="molecule type" value="Genomic_DNA"/>
</dbReference>
<keyword evidence="4" id="KW-0611">Plant defense</keyword>
<dbReference type="Gene3D" id="1.20.5.4130">
    <property type="match status" value="1"/>
</dbReference>
<feature type="domain" description="NB-ARC" evidence="6">
    <location>
        <begin position="165"/>
        <end position="345"/>
    </location>
</feature>
<keyword evidence="3" id="KW-0547">Nucleotide-binding</keyword>
<evidence type="ECO:0000256" key="1">
    <source>
        <dbReference type="ARBA" id="ARBA00022614"/>
    </source>
</evidence>
<dbReference type="Pfam" id="PF23598">
    <property type="entry name" value="LRR_14"/>
    <property type="match status" value="1"/>
</dbReference>
<proteinExistence type="predicted"/>
<dbReference type="Pfam" id="PF23559">
    <property type="entry name" value="WHD_DRP"/>
    <property type="match status" value="1"/>
</dbReference>
<gene>
    <name evidence="10" type="ORF">FNV43_RR15247</name>
</gene>
<dbReference type="InterPro" id="IPR042197">
    <property type="entry name" value="Apaf_helical"/>
</dbReference>
<reference evidence="10" key="1">
    <citation type="submission" date="2020-03" db="EMBL/GenBank/DDBJ databases">
        <title>A high-quality chromosome-level genome assembly of a woody plant with both climbing and erect habits, Rhamnella rubrinervis.</title>
        <authorList>
            <person name="Lu Z."/>
            <person name="Yang Y."/>
            <person name="Zhu X."/>
            <person name="Sun Y."/>
        </authorList>
    </citation>
    <scope>NUCLEOTIDE SEQUENCE</scope>
    <source>
        <strain evidence="10">BYM</strain>
        <tissue evidence="10">Leaf</tissue>
    </source>
</reference>
<dbReference type="SUPFAM" id="SSF52047">
    <property type="entry name" value="RNI-like"/>
    <property type="match status" value="1"/>
</dbReference>
<dbReference type="PRINTS" id="PR00364">
    <property type="entry name" value="DISEASERSIST"/>
</dbReference>
<dbReference type="Pfam" id="PF00560">
    <property type="entry name" value="LRR_1"/>
    <property type="match status" value="1"/>
</dbReference>
<dbReference type="SMART" id="SM00369">
    <property type="entry name" value="LRR_TYP"/>
    <property type="match status" value="3"/>
</dbReference>
<dbReference type="InterPro" id="IPR001611">
    <property type="entry name" value="Leu-rich_rpt"/>
</dbReference>
<sequence length="1406" mass="159506">MALEVVGGAFLSASLHALFADIHVIVDFVRRNKVDEEQLRRLRTKLLLGNGVLDDAESQQITKPDVREWLEQLKDAILNAEDLVDDFKTEADRQMGSRVRNFFSSRFAVKDVERRIVNIIRQVDDIVDDMKRLGLREGIQTTIPFQIQRSSLNILAKESDVYGREHEKEAIIEFLLSDGGHRISVMPIVGMGGLGKTTLAQLVYRDVIDGKVVMEQPFVIKAWITVADESKSDVFTLTKAIYEAVNGPLDNTIKETFQVQLKLKDAMEGKKFLLVLDDVWNVDYQIWNDLQTPFESAGNGRKIIVTTRLPKIAEDLGTSGSEVLDLQLLSEADCWKLFSKFAFNNVEPVLYPHLEVIGRKIVEKCRGNPLAVKSLGCLLHSQLNPKGWENVFVNDIWELDQGEGGILPALWLSYYYLPRHLKRCFAYCSIFPKDYGIEKEVLILLWIAEGLLQAQNNMMLEEVGEKYFEDLTSRSFFHLEKGGSRFTMHDLVNDLAKFVSGESCLRLGDNCSGNLTRKTRHISRMDYETSDISKKLEDLLKNTVLRTLLVLSGSWHGGEKQYHVNPEELRSMQHLRVLSIPQTPSTFEGRTKLLKSIGRLKLLRYLDLSNNFEIHKIPDSICKLSNLQMLRLEGCENRHKLPESISNLKHLRYLNLSETPIEKIPDTICNLHELRTLSLSHCDKLTQLPTNFAMLTNLCNLDTIGTRFNEMPPKISNLKNLQTLSEYIVGKSNGIKELGKLPNLRGLVCITRLENVEEVEDASKANLKNKNNITTLILGWTGGIDVSHNEAREVLDRLQPHPNIEKLQVENYDGCKHCIRLPRLGELSSLKVLEIKGFDMVVRIDDGFYLNDSTSFSSRSCVTEPPFKSLKKLRFDNMREWEEWSLVDRAFPNLKKLELWYCPKLKGACLPDIYLPSLQYLGISTHQLMPSLSRCQFPSLLLLKVYDCPGMKSFPQGRLPSTIQGIEIRGCKDLVSLSEVGWPCSNLKSLYFFGCDKLFKHSSNKWNLGMLTSLTTLHINGADMEVVDSFPEEEGQLPTTLTSLSLGKLRRLKSLNGTALRHLTSLQILSISKCEELHYLPEEGLPASLSELSIYSRLPLLGESPSLKVLGIEGFDMVEKIDGEFYLNDSTSCSSSSSCVPEPPFKSLKKFRFENMGEWKEWSLVDGAFPNLKKLRLRGSPKLKGEGFPDYLPSLEELRITDNHHAVASLPRCQYPSLSLLEIFVCDGMESFPQGRLPSTIQTITIWGCNELVSLSEEGWPCSNLKSLEIHGCYKLFAHSSNKRNLGMLTSLTSLGIGGADMEGVDSFPEEEGQLPTTLTSLYLEELRNLKSLNGTALRHLTSLQTLSIHNCEELQYLPEERLPASVSELRIYWCPLLKPRCQRGIGQDWIKIQHITRIWIDREFI</sequence>
<dbReference type="Gene3D" id="3.40.50.300">
    <property type="entry name" value="P-loop containing nucleotide triphosphate hydrolases"/>
    <property type="match status" value="1"/>
</dbReference>
<evidence type="ECO:0000256" key="4">
    <source>
        <dbReference type="ARBA" id="ARBA00022821"/>
    </source>
</evidence>
<dbReference type="InterPro" id="IPR055414">
    <property type="entry name" value="LRR_R13L4/SHOC2-like"/>
</dbReference>
<dbReference type="InterPro" id="IPR041118">
    <property type="entry name" value="Rx_N"/>
</dbReference>
<dbReference type="Gene3D" id="1.10.10.10">
    <property type="entry name" value="Winged helix-like DNA-binding domain superfamily/Winged helix DNA-binding domain"/>
    <property type="match status" value="1"/>
</dbReference>
<organism evidence="10 11">
    <name type="scientific">Rhamnella rubrinervis</name>
    <dbReference type="NCBI Taxonomy" id="2594499"/>
    <lineage>
        <taxon>Eukaryota</taxon>
        <taxon>Viridiplantae</taxon>
        <taxon>Streptophyta</taxon>
        <taxon>Embryophyta</taxon>
        <taxon>Tracheophyta</taxon>
        <taxon>Spermatophyta</taxon>
        <taxon>Magnoliopsida</taxon>
        <taxon>eudicotyledons</taxon>
        <taxon>Gunneridae</taxon>
        <taxon>Pentapetalae</taxon>
        <taxon>rosids</taxon>
        <taxon>fabids</taxon>
        <taxon>Rosales</taxon>
        <taxon>Rhamnaceae</taxon>
        <taxon>rhamnoid group</taxon>
        <taxon>Rhamneae</taxon>
        <taxon>Rhamnella</taxon>
    </lineage>
</organism>
<name>A0A8K0E7F0_9ROSA</name>
<protein>
    <recommendedName>
        <fullName evidence="12">Disease resistance RPP13-like protein 1</fullName>
    </recommendedName>
</protein>
<dbReference type="InterPro" id="IPR002182">
    <property type="entry name" value="NB-ARC"/>
</dbReference>
<dbReference type="InterPro" id="IPR036388">
    <property type="entry name" value="WH-like_DNA-bd_sf"/>
</dbReference>
<evidence type="ECO:0000259" key="8">
    <source>
        <dbReference type="Pfam" id="PF23559"/>
    </source>
</evidence>
<dbReference type="InterPro" id="IPR003591">
    <property type="entry name" value="Leu-rich_rpt_typical-subtyp"/>
</dbReference>
<dbReference type="InterPro" id="IPR058922">
    <property type="entry name" value="WHD_DRP"/>
</dbReference>
<dbReference type="Gene3D" id="3.80.10.10">
    <property type="entry name" value="Ribonuclease Inhibitor"/>
    <property type="match status" value="3"/>
</dbReference>
<evidence type="ECO:0000259" key="6">
    <source>
        <dbReference type="Pfam" id="PF00931"/>
    </source>
</evidence>
<dbReference type="GO" id="GO:0005524">
    <property type="term" value="F:ATP binding"/>
    <property type="evidence" value="ECO:0007669"/>
    <property type="project" value="UniProtKB-KW"/>
</dbReference>
<dbReference type="FunFam" id="1.10.10.10:FF:000322">
    <property type="entry name" value="Probable disease resistance protein At1g63360"/>
    <property type="match status" value="1"/>
</dbReference>
<comment type="caution">
    <text evidence="10">The sequence shown here is derived from an EMBL/GenBank/DDBJ whole genome shotgun (WGS) entry which is preliminary data.</text>
</comment>
<feature type="domain" description="Disease resistance N-terminal" evidence="7">
    <location>
        <begin position="30"/>
        <end position="98"/>
    </location>
</feature>
<evidence type="ECO:0000259" key="9">
    <source>
        <dbReference type="Pfam" id="PF23598"/>
    </source>
</evidence>
<evidence type="ECO:0000256" key="3">
    <source>
        <dbReference type="ARBA" id="ARBA00022741"/>
    </source>
</evidence>
<dbReference type="Proteomes" id="UP000796880">
    <property type="component" value="Unassembled WGS sequence"/>
</dbReference>
<evidence type="ECO:0000313" key="11">
    <source>
        <dbReference type="Proteomes" id="UP000796880"/>
    </source>
</evidence>
<dbReference type="InterPro" id="IPR027417">
    <property type="entry name" value="P-loop_NTPase"/>
</dbReference>
<keyword evidence="1" id="KW-0433">Leucine-rich repeat</keyword>
<dbReference type="SUPFAM" id="SSF52540">
    <property type="entry name" value="P-loop containing nucleoside triphosphate hydrolases"/>
    <property type="match status" value="1"/>
</dbReference>
<dbReference type="GO" id="GO:0043531">
    <property type="term" value="F:ADP binding"/>
    <property type="evidence" value="ECO:0007669"/>
    <property type="project" value="InterPro"/>
</dbReference>
<keyword evidence="5" id="KW-0067">ATP-binding</keyword>
<evidence type="ECO:0000259" key="7">
    <source>
        <dbReference type="Pfam" id="PF18052"/>
    </source>
</evidence>
<dbReference type="Pfam" id="PF18052">
    <property type="entry name" value="Rx_N"/>
    <property type="match status" value="1"/>
</dbReference>
<dbReference type="GO" id="GO:0006952">
    <property type="term" value="P:defense response"/>
    <property type="evidence" value="ECO:0007669"/>
    <property type="project" value="UniProtKB-KW"/>
</dbReference>
<dbReference type="OrthoDB" id="1668230at2759"/>
<dbReference type="InterPro" id="IPR032675">
    <property type="entry name" value="LRR_dom_sf"/>
</dbReference>
<dbReference type="SUPFAM" id="SSF52058">
    <property type="entry name" value="L domain-like"/>
    <property type="match status" value="1"/>
</dbReference>
<keyword evidence="11" id="KW-1185">Reference proteome</keyword>